<keyword evidence="2" id="KW-1185">Reference proteome</keyword>
<dbReference type="Proteomes" id="UP000478052">
    <property type="component" value="Unassembled WGS sequence"/>
</dbReference>
<dbReference type="EMBL" id="VUJU01009588">
    <property type="protein sequence ID" value="KAF0719194.1"/>
    <property type="molecule type" value="Genomic_DNA"/>
</dbReference>
<sequence length="105" mass="12670">MEDSLRHAMIYWAMVAIMSSSLRNYVREFEENIFSTNGQIILCKLCEVKVFHDKRYLFTQHIKIEKHLKSVNLLQNNKAIFRRIFGWFLMHINLCSTFKITFYTD</sequence>
<reference evidence="1 2" key="1">
    <citation type="submission" date="2019-08" db="EMBL/GenBank/DDBJ databases">
        <title>Whole genome of Aphis craccivora.</title>
        <authorList>
            <person name="Voronova N.V."/>
            <person name="Shulinski R.S."/>
            <person name="Bandarenka Y.V."/>
            <person name="Zhorov D.G."/>
            <person name="Warner D."/>
        </authorList>
    </citation>
    <scope>NUCLEOTIDE SEQUENCE [LARGE SCALE GENOMIC DNA]</scope>
    <source>
        <strain evidence="1">180601</strain>
        <tissue evidence="1">Whole Body</tissue>
    </source>
</reference>
<evidence type="ECO:0000313" key="2">
    <source>
        <dbReference type="Proteomes" id="UP000478052"/>
    </source>
</evidence>
<name>A0A6G0W1J6_APHCR</name>
<organism evidence="1 2">
    <name type="scientific">Aphis craccivora</name>
    <name type="common">Cowpea aphid</name>
    <dbReference type="NCBI Taxonomy" id="307492"/>
    <lineage>
        <taxon>Eukaryota</taxon>
        <taxon>Metazoa</taxon>
        <taxon>Ecdysozoa</taxon>
        <taxon>Arthropoda</taxon>
        <taxon>Hexapoda</taxon>
        <taxon>Insecta</taxon>
        <taxon>Pterygota</taxon>
        <taxon>Neoptera</taxon>
        <taxon>Paraneoptera</taxon>
        <taxon>Hemiptera</taxon>
        <taxon>Sternorrhyncha</taxon>
        <taxon>Aphidomorpha</taxon>
        <taxon>Aphidoidea</taxon>
        <taxon>Aphididae</taxon>
        <taxon>Aphidini</taxon>
        <taxon>Aphis</taxon>
        <taxon>Aphis</taxon>
    </lineage>
</organism>
<comment type="caution">
    <text evidence="1">The sequence shown here is derived from an EMBL/GenBank/DDBJ whole genome shotgun (WGS) entry which is preliminary data.</text>
</comment>
<dbReference type="OrthoDB" id="8192276at2759"/>
<gene>
    <name evidence="1" type="ORF">FWK35_00030169</name>
</gene>
<proteinExistence type="predicted"/>
<protein>
    <submittedName>
        <fullName evidence="1">CGG triplet repeat-binding protein 1-like</fullName>
    </submittedName>
</protein>
<dbReference type="AlphaFoldDB" id="A0A6G0W1J6"/>
<accession>A0A6G0W1J6</accession>
<evidence type="ECO:0000313" key="1">
    <source>
        <dbReference type="EMBL" id="KAF0719194.1"/>
    </source>
</evidence>